<sequence length="85" mass="9818">MSRLDFLQQVVKDEKQMQREYDKAYRGIARLPLETGDPAKGKIVIDQTDQEAIEIIQNAIRQGAEMGEEEGIKQQLEEMKNKWPA</sequence>
<protein>
    <submittedName>
        <fullName evidence="1">Uncharacterized protein</fullName>
    </submittedName>
</protein>
<proteinExistence type="predicted"/>
<name>A0A6M3JYA5_9ZZZZ</name>
<dbReference type="EMBL" id="MT142042">
    <property type="protein sequence ID" value="QJA73647.1"/>
    <property type="molecule type" value="Genomic_DNA"/>
</dbReference>
<gene>
    <name evidence="1" type="ORF">MM415A02284_0003</name>
</gene>
<dbReference type="AlphaFoldDB" id="A0A6M3JYA5"/>
<evidence type="ECO:0000313" key="1">
    <source>
        <dbReference type="EMBL" id="QJA73647.1"/>
    </source>
</evidence>
<organism evidence="1">
    <name type="scientific">viral metagenome</name>
    <dbReference type="NCBI Taxonomy" id="1070528"/>
    <lineage>
        <taxon>unclassified sequences</taxon>
        <taxon>metagenomes</taxon>
        <taxon>organismal metagenomes</taxon>
    </lineage>
</organism>
<reference evidence="1" key="1">
    <citation type="submission" date="2020-03" db="EMBL/GenBank/DDBJ databases">
        <title>The deep terrestrial virosphere.</title>
        <authorList>
            <person name="Holmfeldt K."/>
            <person name="Nilsson E."/>
            <person name="Simone D."/>
            <person name="Lopez-Fernandez M."/>
            <person name="Wu X."/>
            <person name="de Brujin I."/>
            <person name="Lundin D."/>
            <person name="Andersson A."/>
            <person name="Bertilsson S."/>
            <person name="Dopson M."/>
        </authorList>
    </citation>
    <scope>NUCLEOTIDE SEQUENCE</scope>
    <source>
        <strain evidence="1">MM415A02284</strain>
    </source>
</reference>
<accession>A0A6M3JYA5</accession>